<dbReference type="Pfam" id="PF05239">
    <property type="entry name" value="PRC"/>
    <property type="match status" value="1"/>
</dbReference>
<evidence type="ECO:0000313" key="2">
    <source>
        <dbReference type="EMBL" id="TDD72777.1"/>
    </source>
</evidence>
<feature type="domain" description="PRC-barrel" evidence="1">
    <location>
        <begin position="5"/>
        <end position="75"/>
    </location>
</feature>
<proteinExistence type="predicted"/>
<dbReference type="EMBL" id="SMKY01000203">
    <property type="protein sequence ID" value="TDD72777.1"/>
    <property type="molecule type" value="Genomic_DNA"/>
</dbReference>
<evidence type="ECO:0000259" key="1">
    <source>
        <dbReference type="Pfam" id="PF05239"/>
    </source>
</evidence>
<dbReference type="AlphaFoldDB" id="A0A4V2YT75"/>
<dbReference type="Proteomes" id="UP000295578">
    <property type="component" value="Unassembled WGS sequence"/>
</dbReference>
<dbReference type="InterPro" id="IPR027275">
    <property type="entry name" value="PRC-brl_dom"/>
</dbReference>
<dbReference type="InterPro" id="IPR011033">
    <property type="entry name" value="PRC_barrel-like_sf"/>
</dbReference>
<dbReference type="GO" id="GO:0019684">
    <property type="term" value="P:photosynthesis, light reaction"/>
    <property type="evidence" value="ECO:0007669"/>
    <property type="project" value="InterPro"/>
</dbReference>
<keyword evidence="3" id="KW-1185">Reference proteome</keyword>
<name>A0A4V2YT75_9ACTN</name>
<dbReference type="Gene3D" id="3.90.50.10">
    <property type="entry name" value="Photosynthetic Reaction Center, subunit H, domain 2"/>
    <property type="match status" value="1"/>
</dbReference>
<dbReference type="RefSeq" id="WP_132201429.1">
    <property type="nucleotide sequence ID" value="NZ_SMKY01000203.1"/>
</dbReference>
<dbReference type="SUPFAM" id="SSF50346">
    <property type="entry name" value="PRC-barrel domain"/>
    <property type="match status" value="1"/>
</dbReference>
<reference evidence="2 3" key="1">
    <citation type="submission" date="2019-03" db="EMBL/GenBank/DDBJ databases">
        <title>Draft genome sequences of novel Actinobacteria.</title>
        <authorList>
            <person name="Sahin N."/>
            <person name="Ay H."/>
            <person name="Saygin H."/>
        </authorList>
    </citation>
    <scope>NUCLEOTIDE SEQUENCE [LARGE SCALE GENOMIC DNA]</scope>
    <source>
        <strain evidence="2 3">DSM 45941</strain>
    </source>
</reference>
<sequence length="117" mass="13002">MFEIEDIRDWRGRDVIDESGGKVGTLEAVYVDTLTDLPSFATIKIGLPTRQRLVFVPLDGATVAPGHLRVAHPKKQIKSAPAIDTDGELFASAEPEVFAHYDLLYEAGPEERRLARR</sequence>
<accession>A0A4V2YT75</accession>
<gene>
    <name evidence="2" type="ORF">E1293_32510</name>
</gene>
<dbReference type="InterPro" id="IPR014747">
    <property type="entry name" value="Bac_photo_RC_H_C"/>
</dbReference>
<evidence type="ECO:0000313" key="3">
    <source>
        <dbReference type="Proteomes" id="UP000295578"/>
    </source>
</evidence>
<protein>
    <submittedName>
        <fullName evidence="2">PRC-barrel domain containing protein</fullName>
    </submittedName>
</protein>
<organism evidence="2 3">
    <name type="scientific">Actinomadura darangshiensis</name>
    <dbReference type="NCBI Taxonomy" id="705336"/>
    <lineage>
        <taxon>Bacteria</taxon>
        <taxon>Bacillati</taxon>
        <taxon>Actinomycetota</taxon>
        <taxon>Actinomycetes</taxon>
        <taxon>Streptosporangiales</taxon>
        <taxon>Thermomonosporaceae</taxon>
        <taxon>Actinomadura</taxon>
    </lineage>
</organism>
<comment type="caution">
    <text evidence="2">The sequence shown here is derived from an EMBL/GenBank/DDBJ whole genome shotgun (WGS) entry which is preliminary data.</text>
</comment>
<dbReference type="OrthoDB" id="3712018at2"/>
<dbReference type="GO" id="GO:0030077">
    <property type="term" value="C:plasma membrane light-harvesting complex"/>
    <property type="evidence" value="ECO:0007669"/>
    <property type="project" value="InterPro"/>
</dbReference>